<dbReference type="SUPFAM" id="SSF75005">
    <property type="entry name" value="Arabinanase/levansucrase/invertase"/>
    <property type="match status" value="1"/>
</dbReference>
<keyword evidence="7" id="KW-1185">Reference proteome</keyword>
<dbReference type="InterPro" id="IPR023296">
    <property type="entry name" value="Glyco_hydro_beta-prop_sf"/>
</dbReference>
<feature type="signal peptide" evidence="5">
    <location>
        <begin position="1"/>
        <end position="31"/>
    </location>
</feature>
<dbReference type="Proteomes" id="UP000593758">
    <property type="component" value="Chromosome"/>
</dbReference>
<dbReference type="GO" id="GO:0004553">
    <property type="term" value="F:hydrolase activity, hydrolyzing O-glycosyl compounds"/>
    <property type="evidence" value="ECO:0007669"/>
    <property type="project" value="InterPro"/>
</dbReference>
<accession>A0A7M1SR50</accession>
<dbReference type="GO" id="GO:0005975">
    <property type="term" value="P:carbohydrate metabolic process"/>
    <property type="evidence" value="ECO:0007669"/>
    <property type="project" value="InterPro"/>
</dbReference>
<evidence type="ECO:0000313" key="6">
    <source>
        <dbReference type="EMBL" id="QOR70069.1"/>
    </source>
</evidence>
<dbReference type="AlphaFoldDB" id="A0A7M1SR50"/>
<keyword evidence="2 5" id="KW-0732">Signal</keyword>
<dbReference type="PANTHER" id="PTHR43817">
    <property type="entry name" value="GLYCOSYL HYDROLASE"/>
    <property type="match status" value="1"/>
</dbReference>
<evidence type="ECO:0000256" key="1">
    <source>
        <dbReference type="ARBA" id="ARBA00009865"/>
    </source>
</evidence>
<evidence type="ECO:0000313" key="7">
    <source>
        <dbReference type="Proteomes" id="UP000593758"/>
    </source>
</evidence>
<dbReference type="EMBL" id="CP063169">
    <property type="protein sequence ID" value="QOR70069.1"/>
    <property type="molecule type" value="Genomic_DNA"/>
</dbReference>
<dbReference type="KEGG" id="halt:IM660_15760"/>
<dbReference type="Gene3D" id="2.115.10.20">
    <property type="entry name" value="Glycosyl hydrolase domain, family 43"/>
    <property type="match status" value="1"/>
</dbReference>
<feature type="chain" id="PRO_5032493276" evidence="5">
    <location>
        <begin position="32"/>
        <end position="1277"/>
    </location>
</feature>
<protein>
    <submittedName>
        <fullName evidence="6">Family 43 glycosylhydrolase</fullName>
    </submittedName>
</protein>
<proteinExistence type="inferred from homology"/>
<name>A0A7M1SR50_9MICO</name>
<organism evidence="6 7">
    <name type="scientific">Ruania alkalisoli</name>
    <dbReference type="NCBI Taxonomy" id="2779775"/>
    <lineage>
        <taxon>Bacteria</taxon>
        <taxon>Bacillati</taxon>
        <taxon>Actinomycetota</taxon>
        <taxon>Actinomycetes</taxon>
        <taxon>Micrococcales</taxon>
        <taxon>Ruaniaceae</taxon>
        <taxon>Ruania</taxon>
    </lineage>
</organism>
<dbReference type="RefSeq" id="WP_193496760.1">
    <property type="nucleotide sequence ID" value="NZ_CP063169.1"/>
</dbReference>
<keyword evidence="3 6" id="KW-0378">Hydrolase</keyword>
<comment type="similarity">
    <text evidence="1">Belongs to the glycosyl hydrolase 43 family.</text>
</comment>
<evidence type="ECO:0000256" key="5">
    <source>
        <dbReference type="SAM" id="SignalP"/>
    </source>
</evidence>
<dbReference type="InterPro" id="IPR006710">
    <property type="entry name" value="Glyco_hydro_43"/>
</dbReference>
<sequence length="1277" mass="132384">MTKKSFSPRVLALVAALMLLFAGLPSAPATATHDVLYVNASSGSDSATGQSPSSPLRTIKESVRRMADDGGTIVVMTTHPIPLNMTEPAHSGQITITNTIGSTTYPGALEFQGAFREYNLSGPTTFTNIEVRASEWAIFAANFHPITFNQGVVTVNPVSPSVRRVFVLGGHHAPTSGDTLLSADSHITIRSGTFYKVVGFTRAMGNGTRTYTGTSHIDISGGDIAHVFGASIENHYSGSTDISVTGGVVGALHTAGDGSRYLLGSAALSLTGGTVGTIDVNNVVEDVDLTLAGTAFTTIQASNASSKWTVNEAIREAAGVRTVEYAAQYYTAAQVAAVRSIFDEAANIGRVYVSAGGSGSACTQAAPCASLSAAVAQLASDGGTVEVSGSVPWNVSAATLDAGLGRVVLSGVSSAQLTFASSTTLHTSRDLTFENLTLANAGDLVLQADGSSLEIGSGVTTSNPSATQLMGVSDGAEVVVGSGQFQKVTGISGLSADFTGSTSVTVSGGTVTELWAGTDQSAYDVATSLLTVSGGTVTTLHASAARTTESLTARFLGGTVTTLHLDDVDADAHVRLGTTSVGSVTTAGWAPSSSATRSLIELPGADAGTIAAIETAFTEITQDRYLYFARGGTGDGLSPQNPLGTLSAAGSALGGPGHVVLVGNYTIRNDSTMAAHAYPIELTSHDGDIDFRTNGANMSIEAAFRLGGELAIDRITLRSPTISGAVYGMGLPLTIGADVQTELSRRGDTYLSLVGGRHDTLAAPAITLSVASGHWNGLRGGSDATGAVTTAIQTDVEITDGVFDGPVALAHRGEGSGSIVADVSGGVFRAGLYAVLEEDGSAYAADYDVDLTITGGDFWGMIAPARSRTTDLSGSFDVEVTGGTFGHLTDLSGSDDYAGDMTSSLTVGPAVDLNAQPTGNVTFTNTLREAADPYMFTHDGQYYFLSTAGSTMRLHKVANPSDLPYSIGSVIFAPSNLENLWSPEIHFLSAADVGAANEGWYLYLSASDPNDPAAAGQRQYVLKALDGDDLLGRWGNPVTGQVNVPERIVNADNPDFNVDEFVAGISIMRVAGDTYITYVAEEGRGTSAFHQTINLSAMDNPWTLSGTPSVITQSEYAWEEVGYGQSINNPDLWWPKVVEGATAVYGDNGEVFMAYSASGYWTTAYAIGYLRYTGGDPFDPANWVKNPTPIMSKNEYVISTGTGPTFTDHDGNDWFTYQARPGTNRGAAREAFIEPYVASGTTLSIGNGTGHPAPLSTEYTMTINPIALADKISAFVP</sequence>
<evidence type="ECO:0000256" key="4">
    <source>
        <dbReference type="ARBA" id="ARBA00023295"/>
    </source>
</evidence>
<reference evidence="6 7" key="1">
    <citation type="submission" date="2020-10" db="EMBL/GenBank/DDBJ databases">
        <title>Haloactinobacterium sp. RN3S43, a bacterium isolated from saline soil.</title>
        <authorList>
            <person name="Sun J.-Q."/>
        </authorList>
    </citation>
    <scope>NUCLEOTIDE SEQUENCE [LARGE SCALE GENOMIC DNA]</scope>
    <source>
        <strain evidence="6 7">RN3S43</strain>
    </source>
</reference>
<evidence type="ECO:0000256" key="3">
    <source>
        <dbReference type="ARBA" id="ARBA00022801"/>
    </source>
</evidence>
<dbReference type="SUPFAM" id="SSF51126">
    <property type="entry name" value="Pectin lyase-like"/>
    <property type="match status" value="1"/>
</dbReference>
<gene>
    <name evidence="6" type="ORF">IM660_15760</name>
</gene>
<dbReference type="Pfam" id="PF04616">
    <property type="entry name" value="Glyco_hydro_43"/>
    <property type="match status" value="1"/>
</dbReference>
<dbReference type="PANTHER" id="PTHR43817:SF1">
    <property type="entry name" value="HYDROLASE, FAMILY 43, PUTATIVE (AFU_ORTHOLOGUE AFUA_3G01660)-RELATED"/>
    <property type="match status" value="1"/>
</dbReference>
<keyword evidence="4" id="KW-0326">Glycosidase</keyword>
<dbReference type="InterPro" id="IPR011050">
    <property type="entry name" value="Pectin_lyase_fold/virulence"/>
</dbReference>
<evidence type="ECO:0000256" key="2">
    <source>
        <dbReference type="ARBA" id="ARBA00022729"/>
    </source>
</evidence>